<organism evidence="2 3">
    <name type="scientific">Corchorus capsularis</name>
    <name type="common">Jute</name>
    <dbReference type="NCBI Taxonomy" id="210143"/>
    <lineage>
        <taxon>Eukaryota</taxon>
        <taxon>Viridiplantae</taxon>
        <taxon>Streptophyta</taxon>
        <taxon>Embryophyta</taxon>
        <taxon>Tracheophyta</taxon>
        <taxon>Spermatophyta</taxon>
        <taxon>Magnoliopsida</taxon>
        <taxon>eudicotyledons</taxon>
        <taxon>Gunneridae</taxon>
        <taxon>Pentapetalae</taxon>
        <taxon>rosids</taxon>
        <taxon>malvids</taxon>
        <taxon>Malvales</taxon>
        <taxon>Malvaceae</taxon>
        <taxon>Grewioideae</taxon>
        <taxon>Apeibeae</taxon>
        <taxon>Corchorus</taxon>
    </lineage>
</organism>
<dbReference type="SUPFAM" id="SSF56219">
    <property type="entry name" value="DNase I-like"/>
    <property type="match status" value="1"/>
</dbReference>
<dbReference type="AlphaFoldDB" id="A0A1R3GMA7"/>
<sequence>MFRYVSSRIKEVIRLRHKHRHKYDNYDPVVKKVVDRLELLWEDKILLRATLKGLRKEEEDYDGNAAYLKAYGEAIEHLTTAVREFATTSGLIFEAEIGFYDEDSARQVLGSLIPELDAWHNLCIKVIDELKLDKGDPTNKFDSRGIIEAIHEVALKVTDKQREEKQTPTDPIFAKIEELMKKALLEKYGQIPNSESEFSKTLHDKVKDFHFDTLARELQDSTEPKKIPIIICGDFNSQPGRLDVAMISDVGKVQHPKRASDHIPTAARSNPI</sequence>
<dbReference type="EMBL" id="AWWV01014005">
    <property type="protein sequence ID" value="OMO59235.1"/>
    <property type="molecule type" value="Genomic_DNA"/>
</dbReference>
<reference evidence="2 3" key="1">
    <citation type="submission" date="2013-09" db="EMBL/GenBank/DDBJ databases">
        <title>Corchorus capsularis genome sequencing.</title>
        <authorList>
            <person name="Alam M."/>
            <person name="Haque M.S."/>
            <person name="Islam M.S."/>
            <person name="Emdad E.M."/>
            <person name="Islam M.M."/>
            <person name="Ahmed B."/>
            <person name="Halim A."/>
            <person name="Hossen Q.M.M."/>
            <person name="Hossain M.Z."/>
            <person name="Ahmed R."/>
            <person name="Khan M.M."/>
            <person name="Islam R."/>
            <person name="Rashid M.M."/>
            <person name="Khan S.A."/>
            <person name="Rahman M.S."/>
            <person name="Alam M."/>
        </authorList>
    </citation>
    <scope>NUCLEOTIDE SEQUENCE [LARGE SCALE GENOMIC DNA]</scope>
    <source>
        <strain evidence="3">cv. CVL-1</strain>
        <tissue evidence="2">Whole seedling</tissue>
    </source>
</reference>
<feature type="region of interest" description="Disordered" evidence="1">
    <location>
        <begin position="253"/>
        <end position="272"/>
    </location>
</feature>
<dbReference type="Gene3D" id="3.60.10.10">
    <property type="entry name" value="Endonuclease/exonuclease/phosphatase"/>
    <property type="match status" value="1"/>
</dbReference>
<accession>A0A1R3GMA7</accession>
<evidence type="ECO:0000313" key="2">
    <source>
        <dbReference type="EMBL" id="OMO59235.1"/>
    </source>
</evidence>
<protein>
    <recommendedName>
        <fullName evidence="4">Endonuclease/exonuclease/phosphatase</fullName>
    </recommendedName>
</protein>
<dbReference type="OrthoDB" id="10468048at2759"/>
<keyword evidence="3" id="KW-1185">Reference proteome</keyword>
<dbReference type="Gramene" id="OMO59235">
    <property type="protein sequence ID" value="OMO59235"/>
    <property type="gene ID" value="CCACVL1_24980"/>
</dbReference>
<proteinExistence type="predicted"/>
<evidence type="ECO:0000256" key="1">
    <source>
        <dbReference type="SAM" id="MobiDB-lite"/>
    </source>
</evidence>
<comment type="caution">
    <text evidence="2">The sequence shown here is derived from an EMBL/GenBank/DDBJ whole genome shotgun (WGS) entry which is preliminary data.</text>
</comment>
<dbReference type="Proteomes" id="UP000188268">
    <property type="component" value="Unassembled WGS sequence"/>
</dbReference>
<name>A0A1R3GMA7_COCAP</name>
<gene>
    <name evidence="2" type="ORF">CCACVL1_24980</name>
</gene>
<evidence type="ECO:0008006" key="4">
    <source>
        <dbReference type="Google" id="ProtNLM"/>
    </source>
</evidence>
<dbReference type="InterPro" id="IPR036691">
    <property type="entry name" value="Endo/exonu/phosph_ase_sf"/>
</dbReference>
<evidence type="ECO:0000313" key="3">
    <source>
        <dbReference type="Proteomes" id="UP000188268"/>
    </source>
</evidence>